<feature type="non-terminal residue" evidence="2">
    <location>
        <position position="424"/>
    </location>
</feature>
<evidence type="ECO:0000313" key="2">
    <source>
        <dbReference type="EMBL" id="RTR11997.1"/>
    </source>
</evidence>
<dbReference type="Pfam" id="PF07592">
    <property type="entry name" value="DDE_Tnp_ISAZ013"/>
    <property type="match status" value="1"/>
</dbReference>
<evidence type="ECO:0000256" key="1">
    <source>
        <dbReference type="SAM" id="MobiDB-lite"/>
    </source>
</evidence>
<dbReference type="NCBIfam" id="NF033519">
    <property type="entry name" value="transpos_ISAzo13"/>
    <property type="match status" value="1"/>
</dbReference>
<gene>
    <name evidence="2" type="ORF">EJ903_25755</name>
</gene>
<dbReference type="EMBL" id="RXMA01000062">
    <property type="protein sequence ID" value="RTR11997.1"/>
    <property type="molecule type" value="Genomic_DNA"/>
</dbReference>
<sequence length="424" mass="46954">MIDEDAIRCRFEALRDRLDERGRRLFAAAEVRAAGYGGLAAVARATGLARSTLGRGLKELDQPPLPAGRQRRPGSGRRPLTDLRPTLLDDLRRLVEPVTLGDPMRPLLWVSKSQAKLAVALRGLGHTVSASSVRPLLAQLGYSRQANRKANDGAHHADRDAQFAHINARVQAAQAADQPVISVDTKKKELIGNFRNGGSDYRPAGRPRRVNVHDFADQELGKVVPYGVYDLAANTGWVSVGINHDTAQFAVNAIRGWLAKMGRERYPAAERLTITADCGGSNGARVRLWKLELQKLADETGLTIQVSHYPPGTSKWNRIEHRLFCHITQNWRGRPLTSRLAVVELIAATTTTTGLRVESALDTKTYPKGHWCTNRQTGNRRGLRVKDWPLLEPRAGCRTRRTKAVVTRSRRPAIGLRTGQLTMR</sequence>
<accession>A0A3S0HWQ1</accession>
<reference evidence="2 3" key="1">
    <citation type="submission" date="2018-12" db="EMBL/GenBank/DDBJ databases">
        <authorList>
            <person name="Yang Y."/>
        </authorList>
    </citation>
    <scope>NUCLEOTIDE SEQUENCE [LARGE SCALE GENOMIC DNA]</scope>
    <source>
        <strain evidence="2 3">L-25-5w-1</strain>
    </source>
</reference>
<dbReference type="InterPro" id="IPR011518">
    <property type="entry name" value="Transposase_36"/>
</dbReference>
<name>A0A3S0HWQ1_9PROT</name>
<protein>
    <submittedName>
        <fullName evidence="2">ISAzo13 family transposase</fullName>
    </submittedName>
</protein>
<proteinExistence type="predicted"/>
<dbReference type="OrthoDB" id="8782691at2"/>
<dbReference type="Proteomes" id="UP000277007">
    <property type="component" value="Unassembled WGS sequence"/>
</dbReference>
<organism evidence="2 3">
    <name type="scientific">Azospirillum griseum</name>
    <dbReference type="NCBI Taxonomy" id="2496639"/>
    <lineage>
        <taxon>Bacteria</taxon>
        <taxon>Pseudomonadati</taxon>
        <taxon>Pseudomonadota</taxon>
        <taxon>Alphaproteobacteria</taxon>
        <taxon>Rhodospirillales</taxon>
        <taxon>Azospirillaceae</taxon>
        <taxon>Azospirillum</taxon>
    </lineage>
</organism>
<evidence type="ECO:0000313" key="3">
    <source>
        <dbReference type="Proteomes" id="UP000277007"/>
    </source>
</evidence>
<keyword evidence="3" id="KW-1185">Reference proteome</keyword>
<feature type="region of interest" description="Disordered" evidence="1">
    <location>
        <begin position="54"/>
        <end position="83"/>
    </location>
</feature>
<comment type="caution">
    <text evidence="2">The sequence shown here is derived from an EMBL/GenBank/DDBJ whole genome shotgun (WGS) entry which is preliminary data.</text>
</comment>
<dbReference type="AlphaFoldDB" id="A0A3S0HWQ1"/>